<proteinExistence type="predicted"/>
<name>A0A2D3WF43_9BACT</name>
<dbReference type="RefSeq" id="WP_299804835.1">
    <property type="nucleotide sequence ID" value="NZ_DLUI01000166.1"/>
</dbReference>
<comment type="caution">
    <text evidence="1">The sequence shown here is derived from an EMBL/GenBank/DDBJ whole genome shotgun (WGS) entry which is preliminary data.</text>
</comment>
<sequence>MNTALRELFYAYKYLPVGVMIFKDEKLFFVNDHLRSILLLATLSSDDIIHIIGEMIALESPSHSTLYEFLFHNDYFLYRNSVIQIERQTFEGFAVFVLIRISEPTIDAIDSIQPIRSLRHEKNIKPMSHDESEWRFLHKALGSKFEERKFPSIVLYNEIPIKGNCSVVEILAGEIGLKIDKRQLIAAEIGKHWLFGSKHENMISGEVSRYDILLSRIWLKNLTLVSQGFHQRSLIRYTTENTSRFTVTLGGKKRSLLLRDVSEKGISVQTDDSETLIALSSMIGKTLHGELIIGTLTIEIKALYLYTIALNTTEAMKVAFSIGYDSESRAILREWMNTKQLALIKEVRNYVQMISP</sequence>
<dbReference type="EMBL" id="DLUI01000166">
    <property type="protein sequence ID" value="DAB37357.1"/>
    <property type="molecule type" value="Genomic_DNA"/>
</dbReference>
<dbReference type="AlphaFoldDB" id="A0A2D3WF43"/>
<reference evidence="1 2" key="1">
    <citation type="journal article" date="2017" name="Front. Microbiol.">
        <title>Comparative Genomic Analysis of the Class Epsilonproteobacteria and Proposed Reclassification to Epsilonbacteraeota (phyl. nov.).</title>
        <authorList>
            <person name="Waite D.W."/>
            <person name="Vanwonterghem I."/>
            <person name="Rinke C."/>
            <person name="Parks D.H."/>
            <person name="Zhang Y."/>
            <person name="Takai K."/>
            <person name="Sievert S.M."/>
            <person name="Simon J."/>
            <person name="Campbell B.J."/>
            <person name="Hanson T.E."/>
            <person name="Woyke T."/>
            <person name="Klotz M.G."/>
            <person name="Hugenholtz P."/>
        </authorList>
    </citation>
    <scope>NUCLEOTIDE SEQUENCE [LARGE SCALE GENOMIC DNA]</scope>
    <source>
        <strain evidence="1">UBA12443</strain>
    </source>
</reference>
<gene>
    <name evidence="1" type="ORF">CFH83_11555</name>
</gene>
<organism evidence="1 2">
    <name type="scientific">Sulfuricurvum kujiense</name>
    <dbReference type="NCBI Taxonomy" id="148813"/>
    <lineage>
        <taxon>Bacteria</taxon>
        <taxon>Pseudomonadati</taxon>
        <taxon>Campylobacterota</taxon>
        <taxon>Epsilonproteobacteria</taxon>
        <taxon>Campylobacterales</taxon>
        <taxon>Sulfurimonadaceae</taxon>
        <taxon>Sulfuricurvum</taxon>
    </lineage>
</organism>
<evidence type="ECO:0000313" key="1">
    <source>
        <dbReference type="EMBL" id="DAB37357.1"/>
    </source>
</evidence>
<dbReference type="Proteomes" id="UP000228859">
    <property type="component" value="Unassembled WGS sequence"/>
</dbReference>
<evidence type="ECO:0008006" key="3">
    <source>
        <dbReference type="Google" id="ProtNLM"/>
    </source>
</evidence>
<evidence type="ECO:0000313" key="2">
    <source>
        <dbReference type="Proteomes" id="UP000228859"/>
    </source>
</evidence>
<protein>
    <recommendedName>
        <fullName evidence="3">PilZ domain-containing protein</fullName>
    </recommendedName>
</protein>
<accession>A0A2D3WF43</accession>